<organism evidence="1 2">
    <name type="scientific">Collybiopsis luxurians FD-317 M1</name>
    <dbReference type="NCBI Taxonomy" id="944289"/>
    <lineage>
        <taxon>Eukaryota</taxon>
        <taxon>Fungi</taxon>
        <taxon>Dikarya</taxon>
        <taxon>Basidiomycota</taxon>
        <taxon>Agaricomycotina</taxon>
        <taxon>Agaricomycetes</taxon>
        <taxon>Agaricomycetidae</taxon>
        <taxon>Agaricales</taxon>
        <taxon>Marasmiineae</taxon>
        <taxon>Omphalotaceae</taxon>
        <taxon>Collybiopsis</taxon>
        <taxon>Collybiopsis luxurians</taxon>
    </lineage>
</organism>
<evidence type="ECO:0000313" key="2">
    <source>
        <dbReference type="Proteomes" id="UP000053593"/>
    </source>
</evidence>
<dbReference type="HOGENOM" id="CLU_1875666_0_0_1"/>
<accession>A0A0D0CLU9</accession>
<dbReference type="EMBL" id="KN834762">
    <property type="protein sequence ID" value="KIK63984.1"/>
    <property type="molecule type" value="Genomic_DNA"/>
</dbReference>
<dbReference type="AlphaFoldDB" id="A0A0D0CLU9"/>
<protein>
    <submittedName>
        <fullName evidence="1">Uncharacterized protein</fullName>
    </submittedName>
</protein>
<name>A0A0D0CLU9_9AGAR</name>
<proteinExistence type="predicted"/>
<keyword evidence="2" id="KW-1185">Reference proteome</keyword>
<dbReference type="Proteomes" id="UP000053593">
    <property type="component" value="Unassembled WGS sequence"/>
</dbReference>
<gene>
    <name evidence="1" type="ORF">GYMLUDRAFT_40199</name>
</gene>
<dbReference type="OrthoDB" id="409121at2759"/>
<reference evidence="1 2" key="1">
    <citation type="submission" date="2014-04" db="EMBL/GenBank/DDBJ databases">
        <title>Evolutionary Origins and Diversification of the Mycorrhizal Mutualists.</title>
        <authorList>
            <consortium name="DOE Joint Genome Institute"/>
            <consortium name="Mycorrhizal Genomics Consortium"/>
            <person name="Kohler A."/>
            <person name="Kuo A."/>
            <person name="Nagy L.G."/>
            <person name="Floudas D."/>
            <person name="Copeland A."/>
            <person name="Barry K.W."/>
            <person name="Cichocki N."/>
            <person name="Veneault-Fourrey C."/>
            <person name="LaButti K."/>
            <person name="Lindquist E.A."/>
            <person name="Lipzen A."/>
            <person name="Lundell T."/>
            <person name="Morin E."/>
            <person name="Murat C."/>
            <person name="Riley R."/>
            <person name="Ohm R."/>
            <person name="Sun H."/>
            <person name="Tunlid A."/>
            <person name="Henrissat B."/>
            <person name="Grigoriev I.V."/>
            <person name="Hibbett D.S."/>
            <person name="Martin F."/>
        </authorList>
    </citation>
    <scope>NUCLEOTIDE SEQUENCE [LARGE SCALE GENOMIC DNA]</scope>
    <source>
        <strain evidence="1 2">FD-317 M1</strain>
    </source>
</reference>
<sequence>MTFEFHGGIMTYEHLRAEYTRSQQLRDSQIANITQNIMLHTSLFEQGMSSAAGILIQLSALFDISGYGTFGPDSMASLVNRDTVREIEQAFPRTNMAEVDQELQALAESKPTCLLNHFPIYQDDRALGPDPASDSH</sequence>
<evidence type="ECO:0000313" key="1">
    <source>
        <dbReference type="EMBL" id="KIK63984.1"/>
    </source>
</evidence>